<reference evidence="14 15" key="1">
    <citation type="journal article" date="2012" name="BMC Genomics">
        <title>Complete genome sequence, lifestyle, and multi-drug resistance of the human pathogen Corynebacterium resistens DSM 45100 isolated from blood samples of a leukemia patient.</title>
        <authorList>
            <person name="Schroder J."/>
            <person name="Maus I."/>
            <person name="Meyer K."/>
            <person name="Wordemann S."/>
            <person name="Blom J."/>
            <person name="Jaenicke S."/>
            <person name="Schneider J."/>
            <person name="Trost E."/>
            <person name="Tauch A."/>
        </authorList>
    </citation>
    <scope>NUCLEOTIDE SEQUENCE [LARGE SCALE GENOMIC DNA]</scope>
    <source>
        <strain evidence="15">DSM 45100 / JCM 12819 / CCUG 50093 / GTC 2026 / SICGH 158</strain>
    </source>
</reference>
<dbReference type="STRING" id="662755.CRES_0554"/>
<organism evidence="14 15">
    <name type="scientific">Corynebacterium resistens (strain DSM 45100 / JCM 12819 / GTC 2026 / SICGH 158)</name>
    <dbReference type="NCBI Taxonomy" id="662755"/>
    <lineage>
        <taxon>Bacteria</taxon>
        <taxon>Bacillati</taxon>
        <taxon>Actinomycetota</taxon>
        <taxon>Actinomycetes</taxon>
        <taxon>Mycobacteriales</taxon>
        <taxon>Corynebacteriaceae</taxon>
        <taxon>Corynebacterium</taxon>
    </lineage>
</organism>
<evidence type="ECO:0000256" key="11">
    <source>
        <dbReference type="SAM" id="MobiDB-lite"/>
    </source>
</evidence>
<dbReference type="NCBIfam" id="TIGR03140">
    <property type="entry name" value="AhpF"/>
    <property type="match status" value="1"/>
</dbReference>
<dbReference type="KEGG" id="crd:CRES_0554"/>
<dbReference type="PRINTS" id="PR00469">
    <property type="entry name" value="PNDRDTASEII"/>
</dbReference>
<keyword evidence="5" id="KW-0274">FAD</keyword>
<dbReference type="InterPro" id="IPR036188">
    <property type="entry name" value="FAD/NAD-bd_sf"/>
</dbReference>
<dbReference type="CDD" id="cd02974">
    <property type="entry name" value="AhpF_NTD_N"/>
    <property type="match status" value="1"/>
</dbReference>
<dbReference type="Gene3D" id="3.50.50.60">
    <property type="entry name" value="FAD/NAD(P)-binding domain"/>
    <property type="match status" value="2"/>
</dbReference>
<accession>F8DYS4</accession>
<comment type="similarity">
    <text evidence="2">Belongs to the class-II pyridine nucleotide-disulfide oxidoreductase family.</text>
</comment>
<evidence type="ECO:0000256" key="8">
    <source>
        <dbReference type="ARBA" id="ARBA00023157"/>
    </source>
</evidence>
<dbReference type="AlphaFoldDB" id="F8DYS4"/>
<evidence type="ECO:0000313" key="14">
    <source>
        <dbReference type="EMBL" id="AEI08916.1"/>
    </source>
</evidence>
<evidence type="ECO:0000256" key="4">
    <source>
        <dbReference type="ARBA" id="ARBA00022630"/>
    </source>
</evidence>
<proteinExistence type="inferred from homology"/>
<gene>
    <name evidence="14" type="primary">ahpF</name>
    <name evidence="14" type="ordered locus">CRES_0554</name>
</gene>
<evidence type="ECO:0000259" key="12">
    <source>
        <dbReference type="Pfam" id="PF07992"/>
    </source>
</evidence>
<feature type="compositionally biased region" description="Basic and acidic residues" evidence="11">
    <location>
        <begin position="43"/>
        <end position="58"/>
    </location>
</feature>
<evidence type="ECO:0000256" key="9">
    <source>
        <dbReference type="ARBA" id="ARBA00023284"/>
    </source>
</evidence>
<evidence type="ECO:0000259" key="13">
    <source>
        <dbReference type="Pfam" id="PF13192"/>
    </source>
</evidence>
<evidence type="ECO:0000256" key="7">
    <source>
        <dbReference type="ARBA" id="ARBA00023027"/>
    </source>
</evidence>
<feature type="region of interest" description="Disordered" evidence="11">
    <location>
        <begin position="36"/>
        <end position="58"/>
    </location>
</feature>
<keyword evidence="6" id="KW-0560">Oxidoreductase</keyword>
<dbReference type="Gene3D" id="3.40.30.80">
    <property type="match status" value="1"/>
</dbReference>
<feature type="domain" description="FAD/NAD(P)-binding" evidence="12">
    <location>
        <begin position="277"/>
        <end position="569"/>
    </location>
</feature>
<dbReference type="InterPro" id="IPR050097">
    <property type="entry name" value="Ferredoxin-NADP_redctase_2"/>
</dbReference>
<dbReference type="eggNOG" id="COG3634">
    <property type="taxonomic scope" value="Bacteria"/>
</dbReference>
<feature type="domain" description="Thioredoxin-like fold" evidence="13">
    <location>
        <begin position="189"/>
        <end position="259"/>
    </location>
</feature>
<comment type="subunit">
    <text evidence="3">Homodimer.</text>
</comment>
<dbReference type="GO" id="GO:0051287">
    <property type="term" value="F:NAD binding"/>
    <property type="evidence" value="ECO:0007669"/>
    <property type="project" value="InterPro"/>
</dbReference>
<dbReference type="FunFam" id="3.50.50.60:FF:000007">
    <property type="entry name" value="Alkyl hydroperoxide reductase, F subunit"/>
    <property type="match status" value="1"/>
</dbReference>
<evidence type="ECO:0000256" key="5">
    <source>
        <dbReference type="ARBA" id="ARBA00022827"/>
    </source>
</evidence>
<dbReference type="GO" id="GO:0102039">
    <property type="term" value="F:NADH-dependent peroxiredoxin activity"/>
    <property type="evidence" value="ECO:0007669"/>
    <property type="project" value="InterPro"/>
</dbReference>
<dbReference type="PANTHER" id="PTHR48105">
    <property type="entry name" value="THIOREDOXIN REDUCTASE 1-RELATED-RELATED"/>
    <property type="match status" value="1"/>
</dbReference>
<dbReference type="HOGENOM" id="CLU_031864_4_2_11"/>
<keyword evidence="9" id="KW-0676">Redox-active center</keyword>
<dbReference type="EMBL" id="CP002857">
    <property type="protein sequence ID" value="AEI08916.1"/>
    <property type="molecule type" value="Genomic_DNA"/>
</dbReference>
<evidence type="ECO:0000256" key="10">
    <source>
        <dbReference type="ARBA" id="ARBA00048132"/>
    </source>
</evidence>
<keyword evidence="4" id="KW-0285">Flavoprotein</keyword>
<dbReference type="InterPro" id="IPR036249">
    <property type="entry name" value="Thioredoxin-like_sf"/>
</dbReference>
<dbReference type="GO" id="GO:0005829">
    <property type="term" value="C:cytosol"/>
    <property type="evidence" value="ECO:0007669"/>
    <property type="project" value="UniProtKB-ARBA"/>
</dbReference>
<dbReference type="InterPro" id="IPR012081">
    <property type="entry name" value="Alkyl_hydroperoxide_Rdtase_suF"/>
</dbReference>
<keyword evidence="7" id="KW-0520">NAD</keyword>
<dbReference type="InterPro" id="IPR044142">
    <property type="entry name" value="AhpF_NTD_N"/>
</dbReference>
<dbReference type="CDD" id="cd03026">
    <property type="entry name" value="AhpF_NTD_C"/>
    <property type="match status" value="1"/>
</dbReference>
<comment type="catalytic activity">
    <reaction evidence="10">
        <text>[thioredoxin]-dithiol + NADP(+) = [thioredoxin]-disulfide + NADPH + H(+)</text>
        <dbReference type="Rhea" id="RHEA:20345"/>
        <dbReference type="Rhea" id="RHEA-COMP:10698"/>
        <dbReference type="Rhea" id="RHEA-COMP:10700"/>
        <dbReference type="ChEBI" id="CHEBI:15378"/>
        <dbReference type="ChEBI" id="CHEBI:29950"/>
        <dbReference type="ChEBI" id="CHEBI:50058"/>
        <dbReference type="ChEBI" id="CHEBI:57783"/>
        <dbReference type="ChEBI" id="CHEBI:58349"/>
        <dbReference type="EC" id="1.8.1.9"/>
    </reaction>
</comment>
<dbReference type="PRINTS" id="PR00368">
    <property type="entry name" value="FADPNR"/>
</dbReference>
<keyword evidence="8" id="KW-1015">Disulfide bond</keyword>
<evidence type="ECO:0000256" key="2">
    <source>
        <dbReference type="ARBA" id="ARBA00009333"/>
    </source>
</evidence>
<dbReference type="Proteomes" id="UP000000492">
    <property type="component" value="Chromosome"/>
</dbReference>
<dbReference type="GO" id="GO:0004791">
    <property type="term" value="F:thioredoxin-disulfide reductase (NADPH) activity"/>
    <property type="evidence" value="ECO:0007669"/>
    <property type="project" value="UniProtKB-EC"/>
</dbReference>
<dbReference type="Pfam" id="PF07992">
    <property type="entry name" value="Pyr_redox_2"/>
    <property type="match status" value="1"/>
</dbReference>
<dbReference type="PROSITE" id="PS51354">
    <property type="entry name" value="GLUTAREDOXIN_2"/>
    <property type="match status" value="1"/>
</dbReference>
<comment type="cofactor">
    <cofactor evidence="1">
        <name>FAD</name>
        <dbReference type="ChEBI" id="CHEBI:57692"/>
    </cofactor>
</comment>
<dbReference type="SUPFAM" id="SSF51905">
    <property type="entry name" value="FAD/NAD(P)-binding domain"/>
    <property type="match status" value="1"/>
</dbReference>
<name>F8DYS4_CORRG</name>
<evidence type="ECO:0000256" key="6">
    <source>
        <dbReference type="ARBA" id="ARBA00023002"/>
    </source>
</evidence>
<dbReference type="GO" id="GO:0000302">
    <property type="term" value="P:response to reactive oxygen species"/>
    <property type="evidence" value="ECO:0007669"/>
    <property type="project" value="InterPro"/>
</dbReference>
<dbReference type="InterPro" id="IPR044141">
    <property type="entry name" value="AhpF_NTD_C"/>
</dbReference>
<keyword evidence="15" id="KW-1185">Reference proteome</keyword>
<evidence type="ECO:0000256" key="1">
    <source>
        <dbReference type="ARBA" id="ARBA00001974"/>
    </source>
</evidence>
<dbReference type="Pfam" id="PF13192">
    <property type="entry name" value="Thioredoxin_3"/>
    <property type="match status" value="1"/>
</dbReference>
<dbReference type="InterPro" id="IPR023753">
    <property type="entry name" value="FAD/NAD-binding_dom"/>
</dbReference>
<sequence length="586" mass="62626">MGYQRRTGSCSRRLFCFPNSAFTNPPLAVTRSGIEPTTTWQEPPHRVEPVAKEPPPKENPMAKKLLEDNLSKQLASLMPRITEDVELIYSLDERDASADLKQLLEDIAALSDKVTTREDADAHERKPSFTIARKGTDIAVTFAGIPMGHEFSSLVLALLQVGGNPVKEDEELLDAVKGLDGEYEFVTYMSLSCQNCPTVVQALNAMSVVNPRIKHTAVEGSLFQDEVNDKGVQAVPTVFLNGEEFVSGRTDIADFVHKLDTGAAARDAKKLNEKGEFDVLVVGQGPAGAAAAIYVARKGMNVGLVGERFGGQVLDTMSIENFISLKYTEGPKLAAALEDHVNDYEIDVMKAQAATGFTPASEQGGVHTVHFGDDATLKARQVVIATGANWRLMNVPGESEYRNKGVTFCPHCDGPLFKGKDIAVIGGGNSGVEAAIDLAGIVKHVTVLEFGENCRADDVLMDKLNSLDNVDVITSAATTEIVGDGKSVTGLKYTDRTTDEEKSLELSGVFVQIGLLPNTKWLEGSGIETSGPGEIVVDDHNATNIPGVFAAGDCTAIPFKQIVVAQGAGANAGLSAWEYSVTGGKK</sequence>
<dbReference type="InterPro" id="IPR008255">
    <property type="entry name" value="Pyr_nucl-diS_OxRdtase_2_AS"/>
</dbReference>
<evidence type="ECO:0000313" key="15">
    <source>
        <dbReference type="Proteomes" id="UP000000492"/>
    </source>
</evidence>
<protein>
    <submittedName>
        <fullName evidence="14">Alkyl hydroperoxide reductase subunit F</fullName>
    </submittedName>
</protein>
<dbReference type="PROSITE" id="PS00573">
    <property type="entry name" value="PYRIDINE_REDOX_2"/>
    <property type="match status" value="1"/>
</dbReference>
<dbReference type="GO" id="GO:0050660">
    <property type="term" value="F:flavin adenine dinucleotide binding"/>
    <property type="evidence" value="ECO:0007669"/>
    <property type="project" value="InterPro"/>
</dbReference>
<evidence type="ECO:0000256" key="3">
    <source>
        <dbReference type="ARBA" id="ARBA00011738"/>
    </source>
</evidence>
<dbReference type="InterPro" id="IPR012336">
    <property type="entry name" value="Thioredoxin-like_fold"/>
</dbReference>
<dbReference type="GO" id="GO:0032991">
    <property type="term" value="C:protein-containing complex"/>
    <property type="evidence" value="ECO:0007669"/>
    <property type="project" value="UniProtKB-ARBA"/>
</dbReference>
<dbReference type="SUPFAM" id="SSF52833">
    <property type="entry name" value="Thioredoxin-like"/>
    <property type="match status" value="2"/>
</dbReference>